<name>A0A418KI07_9ACTN</name>
<keyword evidence="1" id="KW-0805">Transcription regulation</keyword>
<keyword evidence="2" id="KW-0804">Transcription</keyword>
<dbReference type="Pfam" id="PF13490">
    <property type="entry name" value="zf-HC2"/>
    <property type="match status" value="1"/>
</dbReference>
<evidence type="ECO:0000313" key="4">
    <source>
        <dbReference type="EMBL" id="RIQ12069.1"/>
    </source>
</evidence>
<organism evidence="4 5">
    <name type="scientific">Jiangella rhizosphaerae</name>
    <dbReference type="NCBI Taxonomy" id="2293569"/>
    <lineage>
        <taxon>Bacteria</taxon>
        <taxon>Bacillati</taxon>
        <taxon>Actinomycetota</taxon>
        <taxon>Actinomycetes</taxon>
        <taxon>Jiangellales</taxon>
        <taxon>Jiangellaceae</taxon>
        <taxon>Jiangella</taxon>
    </lineage>
</organism>
<feature type="domain" description="Putative zinc-finger" evidence="3">
    <location>
        <begin position="10"/>
        <end position="43"/>
    </location>
</feature>
<sequence length="83" mass="9083">MNDPVEPLACAELVELVTAFLEGDLDQAAERRVVDHISHCDGCDLYVDQVRQTTEVLAGLAGDAPLSAQDRERLLAAFRESSR</sequence>
<evidence type="ECO:0000259" key="3">
    <source>
        <dbReference type="Pfam" id="PF13490"/>
    </source>
</evidence>
<comment type="caution">
    <text evidence="4">The sequence shown here is derived from an EMBL/GenBank/DDBJ whole genome shotgun (WGS) entry which is preliminary data.</text>
</comment>
<dbReference type="OrthoDB" id="129419at2"/>
<keyword evidence="5" id="KW-1185">Reference proteome</keyword>
<reference evidence="4 5" key="1">
    <citation type="submission" date="2018-09" db="EMBL/GenBank/DDBJ databases">
        <title>Isolation, diversity and antifungal activity of actinobacteria from wheat.</title>
        <authorList>
            <person name="Han C."/>
        </authorList>
    </citation>
    <scope>NUCLEOTIDE SEQUENCE [LARGE SCALE GENOMIC DNA]</scope>
    <source>
        <strain evidence="4 5">NEAU-YY265</strain>
    </source>
</reference>
<dbReference type="AlphaFoldDB" id="A0A418KI07"/>
<gene>
    <name evidence="4" type="ORF">DY240_27660</name>
</gene>
<accession>A0A418KI07</accession>
<evidence type="ECO:0000256" key="2">
    <source>
        <dbReference type="ARBA" id="ARBA00023163"/>
    </source>
</evidence>
<evidence type="ECO:0000313" key="5">
    <source>
        <dbReference type="Proteomes" id="UP000284057"/>
    </source>
</evidence>
<proteinExistence type="predicted"/>
<evidence type="ECO:0000256" key="1">
    <source>
        <dbReference type="ARBA" id="ARBA00023015"/>
    </source>
</evidence>
<dbReference type="InterPro" id="IPR027383">
    <property type="entry name" value="Znf_put"/>
</dbReference>
<dbReference type="EMBL" id="QUAL01000410">
    <property type="protein sequence ID" value="RIQ12069.1"/>
    <property type="molecule type" value="Genomic_DNA"/>
</dbReference>
<dbReference type="Proteomes" id="UP000284057">
    <property type="component" value="Unassembled WGS sequence"/>
</dbReference>
<protein>
    <submittedName>
        <fullName evidence="4">Zf-HC2 domain-containing protein</fullName>
    </submittedName>
</protein>
<dbReference type="InterPro" id="IPR041916">
    <property type="entry name" value="Anti_sigma_zinc_sf"/>
</dbReference>
<dbReference type="Gene3D" id="1.10.10.1320">
    <property type="entry name" value="Anti-sigma factor, zinc-finger domain"/>
    <property type="match status" value="1"/>
</dbReference>